<evidence type="ECO:0000259" key="4">
    <source>
        <dbReference type="PROSITE" id="PS50932"/>
    </source>
</evidence>
<comment type="caution">
    <text evidence="5">The sequence shown here is derived from an EMBL/GenBank/DDBJ whole genome shotgun (WGS) entry which is preliminary data.</text>
</comment>
<dbReference type="OrthoDB" id="9784962at2"/>
<dbReference type="AlphaFoldDB" id="A0A502FSK4"/>
<dbReference type="CDD" id="cd01392">
    <property type="entry name" value="HTH_LacI"/>
    <property type="match status" value="1"/>
</dbReference>
<dbReference type="PROSITE" id="PS50932">
    <property type="entry name" value="HTH_LACI_2"/>
    <property type="match status" value="1"/>
</dbReference>
<dbReference type="InterPro" id="IPR000843">
    <property type="entry name" value="HTH_LacI"/>
</dbReference>
<reference evidence="5 6" key="1">
    <citation type="journal article" date="2019" name="Environ. Microbiol.">
        <title>Species interactions and distinct microbial communities in high Arctic permafrost affected cryosols are associated with the CH4 and CO2 gas fluxes.</title>
        <authorList>
            <person name="Altshuler I."/>
            <person name="Hamel J."/>
            <person name="Turney S."/>
            <person name="Magnuson E."/>
            <person name="Levesque R."/>
            <person name="Greer C."/>
            <person name="Whyte L.G."/>
        </authorList>
    </citation>
    <scope>NUCLEOTIDE SEQUENCE [LARGE SCALE GENOMIC DNA]</scope>
    <source>
        <strain evidence="5 6">S9.3B</strain>
    </source>
</reference>
<keyword evidence="3" id="KW-0804">Transcription</keyword>
<dbReference type="Proteomes" id="UP000317078">
    <property type="component" value="Unassembled WGS sequence"/>
</dbReference>
<dbReference type="RefSeq" id="WP_140885223.1">
    <property type="nucleotide sequence ID" value="NZ_RCZP01000021.1"/>
</dbReference>
<dbReference type="EMBL" id="RCZP01000021">
    <property type="protein sequence ID" value="TPG52389.1"/>
    <property type="molecule type" value="Genomic_DNA"/>
</dbReference>
<dbReference type="Gene3D" id="3.40.50.2300">
    <property type="match status" value="2"/>
</dbReference>
<keyword evidence="6" id="KW-1185">Reference proteome</keyword>
<accession>A0A502FSK4</accession>
<keyword evidence="1" id="KW-0805">Transcription regulation</keyword>
<evidence type="ECO:0000256" key="2">
    <source>
        <dbReference type="ARBA" id="ARBA00023125"/>
    </source>
</evidence>
<keyword evidence="2" id="KW-0238">DNA-binding</keyword>
<feature type="domain" description="HTH lacI-type" evidence="4">
    <location>
        <begin position="9"/>
        <end position="65"/>
    </location>
</feature>
<dbReference type="Gene3D" id="1.10.260.40">
    <property type="entry name" value="lambda repressor-like DNA-binding domains"/>
    <property type="match status" value="1"/>
</dbReference>
<dbReference type="PANTHER" id="PTHR30146">
    <property type="entry name" value="LACI-RELATED TRANSCRIPTIONAL REPRESSOR"/>
    <property type="match status" value="1"/>
</dbReference>
<dbReference type="SUPFAM" id="SSF53822">
    <property type="entry name" value="Periplasmic binding protein-like I"/>
    <property type="match status" value="1"/>
</dbReference>
<evidence type="ECO:0000313" key="6">
    <source>
        <dbReference type="Proteomes" id="UP000317078"/>
    </source>
</evidence>
<dbReference type="PANTHER" id="PTHR30146:SF138">
    <property type="entry name" value="TRANSCRIPTIONAL REGULATORY PROTEIN"/>
    <property type="match status" value="1"/>
</dbReference>
<evidence type="ECO:0000256" key="3">
    <source>
        <dbReference type="ARBA" id="ARBA00023163"/>
    </source>
</evidence>
<organism evidence="5 6">
    <name type="scientific">Muricoccus nepalensis</name>
    <dbReference type="NCBI Taxonomy" id="1854500"/>
    <lineage>
        <taxon>Bacteria</taxon>
        <taxon>Pseudomonadati</taxon>
        <taxon>Pseudomonadota</taxon>
        <taxon>Alphaproteobacteria</taxon>
        <taxon>Acetobacterales</taxon>
        <taxon>Roseomonadaceae</taxon>
        <taxon>Muricoccus</taxon>
    </lineage>
</organism>
<sequence length="351" mass="35785">MTTPTPRSVNLRRVADEAGVHPSTASRALNPATRHLVAAPAAGRVQEAAARLGYRPDAAAMSLRTGRSRLVGALVPGIANPVFAPILAAAAAALAEDGHALLVADPGDDPERAAEFVAELAARRVDGLLLATVSLRDDPALAACLARGLPAVLINRSGGEGVPAVVSDDRAGMALAVRHLAALGHRRIAHVGGPAPLSTGLQRREGFEEAMAALGLPVPPGWVEAATAYGRAEGEAAASLLLARCPGVTALACANDLLALGAYDACRRAGLRIPAAISVTGHNDMPLVDMIEPPLTTVRIPHEEMGRRAARLLLDRIHQGAPAGAVVLAPTLVERGSSGPPRAGEGDAGSL</sequence>
<proteinExistence type="predicted"/>
<gene>
    <name evidence="5" type="ORF">EAH89_18565</name>
</gene>
<dbReference type="InterPro" id="IPR046335">
    <property type="entry name" value="LacI/GalR-like_sensor"/>
</dbReference>
<dbReference type="GO" id="GO:0003700">
    <property type="term" value="F:DNA-binding transcription factor activity"/>
    <property type="evidence" value="ECO:0007669"/>
    <property type="project" value="TreeGrafter"/>
</dbReference>
<evidence type="ECO:0000256" key="1">
    <source>
        <dbReference type="ARBA" id="ARBA00023015"/>
    </source>
</evidence>
<name>A0A502FSK4_9PROT</name>
<dbReference type="SMART" id="SM00354">
    <property type="entry name" value="HTH_LACI"/>
    <property type="match status" value="1"/>
</dbReference>
<dbReference type="GO" id="GO:0000976">
    <property type="term" value="F:transcription cis-regulatory region binding"/>
    <property type="evidence" value="ECO:0007669"/>
    <property type="project" value="TreeGrafter"/>
</dbReference>
<dbReference type="SUPFAM" id="SSF47413">
    <property type="entry name" value="lambda repressor-like DNA-binding domains"/>
    <property type="match status" value="1"/>
</dbReference>
<dbReference type="CDD" id="cd06267">
    <property type="entry name" value="PBP1_LacI_sugar_binding-like"/>
    <property type="match status" value="1"/>
</dbReference>
<dbReference type="Pfam" id="PF13377">
    <property type="entry name" value="Peripla_BP_3"/>
    <property type="match status" value="1"/>
</dbReference>
<dbReference type="InterPro" id="IPR010982">
    <property type="entry name" value="Lambda_DNA-bd_dom_sf"/>
</dbReference>
<protein>
    <submittedName>
        <fullName evidence="5">LacI family transcriptional regulator</fullName>
    </submittedName>
</protein>
<evidence type="ECO:0000313" key="5">
    <source>
        <dbReference type="EMBL" id="TPG52389.1"/>
    </source>
</evidence>
<dbReference type="Pfam" id="PF00356">
    <property type="entry name" value="LacI"/>
    <property type="match status" value="1"/>
</dbReference>
<dbReference type="InterPro" id="IPR028082">
    <property type="entry name" value="Peripla_BP_I"/>
</dbReference>